<dbReference type="InterPro" id="IPR001906">
    <property type="entry name" value="Terpene_synth_N"/>
</dbReference>
<dbReference type="InterPro" id="IPR036965">
    <property type="entry name" value="Terpene_synth_N_sf"/>
</dbReference>
<dbReference type="Gene3D" id="1.10.600.10">
    <property type="entry name" value="Farnesyl Diphosphate Synthase"/>
    <property type="match status" value="1"/>
</dbReference>
<gene>
    <name evidence="2" type="ORF">MIMGU_mgv1a023180mg</name>
</gene>
<dbReference type="SFLD" id="SFLDG01014">
    <property type="entry name" value="Terpene_Cyclase_Like_1_N-term"/>
    <property type="match status" value="1"/>
</dbReference>
<dbReference type="InterPro" id="IPR008949">
    <property type="entry name" value="Isoprenoid_synthase_dom_sf"/>
</dbReference>
<dbReference type="PANTHER" id="PTHR31739">
    <property type="entry name" value="ENT-COPALYL DIPHOSPHATE SYNTHASE, CHLOROPLASTIC"/>
    <property type="match status" value="1"/>
</dbReference>
<dbReference type="STRING" id="4155.A0A022Q670"/>
<dbReference type="AlphaFoldDB" id="A0A022Q670"/>
<dbReference type="GO" id="GO:0009686">
    <property type="term" value="P:gibberellin biosynthetic process"/>
    <property type="evidence" value="ECO:0000318"/>
    <property type="project" value="GO_Central"/>
</dbReference>
<dbReference type="eggNOG" id="ENOG502QQN6">
    <property type="taxonomic scope" value="Eukaryota"/>
</dbReference>
<sequence length="726" mass="83825">MPLPLINKSHEIYESIDYIKNILSSMDDGRISVSPYDTAWVGLIRDLDQGRNIPQFPSSIEWISNNQLFDGSWGDEHYFLAYDRLINTLACVVALRYWNVHGDKSDRGISFIKDNISTLGEASPDHMTCGFEVVFPALLQRAKELNIGGIPYDAPVIQDILDVRDRKMKRVPKELLHEVPTCLLHNLEGLGNLESLGKLEWPKILKLQTPKGSFITSPAATCYAITETNDQDCIEFIQYVVNKFDGGAPTVYPVDIYARLWAVDRLERLGISRFFEPEIKSCLDHVYRFWTEKGVFSARNSEFCDIDDTSMGIRLLRLHGYNITPNALKTFKNGDEFTCYVGQGFESPSPIFNLYRASQVLFPGETILEEAKEFSYKFLKQRLDNNELLDKWLISKHLPNEIKCGLEIPWYASLPRIETRFYIENYGVDDIWIGKSLYRMPEINEERYLELGKLDYNRCQAQHQMEWNHMQQWYEHSNLEEFGVSKKELLLAFFVASSSIFETEKYGERIAWVKTNILSNILSNHYYSIEDSSEQRTELLVELKNKQGRKWQVHRLIAVLLETIQESTTHTLDRTGVDVSNLLLDLWGAWLKKLTGEGDDEIEQVELIVGTLNICGGHISPKDDKLSHDEYRTLCRPSNKICHQLAEFENRNKKVNDVECTSANSEIDKDMQLLLKLVLHPNSSCNLSKDVKQTFFVVVRAFYYKAYFATEQIDSHISKVLFEKVV</sequence>
<name>A0A022Q670_ERYGU</name>
<evidence type="ECO:0000313" key="2">
    <source>
        <dbReference type="EMBL" id="EYU22005.1"/>
    </source>
</evidence>
<dbReference type="SFLD" id="SFLDG01605">
    <property type="entry name" value="Terpene_Cyclase_Like_1_N-term"/>
    <property type="match status" value="1"/>
</dbReference>
<dbReference type="SUPFAM" id="SSF48239">
    <property type="entry name" value="Terpenoid cyclases/Protein prenyltransferases"/>
    <property type="match status" value="2"/>
</dbReference>
<dbReference type="Gene3D" id="1.50.10.160">
    <property type="match status" value="1"/>
</dbReference>
<dbReference type="Proteomes" id="UP000030748">
    <property type="component" value="Unassembled WGS sequence"/>
</dbReference>
<dbReference type="GO" id="GO:0000287">
    <property type="term" value="F:magnesium ion binding"/>
    <property type="evidence" value="ECO:0000318"/>
    <property type="project" value="GO_Central"/>
</dbReference>
<evidence type="ECO:0000259" key="1">
    <source>
        <dbReference type="Pfam" id="PF01397"/>
    </source>
</evidence>
<protein>
    <recommendedName>
        <fullName evidence="1">Terpene synthase N-terminal domain-containing protein</fullName>
    </recommendedName>
</protein>
<dbReference type="SUPFAM" id="SSF48576">
    <property type="entry name" value="Terpenoid synthases"/>
    <property type="match status" value="1"/>
</dbReference>
<evidence type="ECO:0000313" key="3">
    <source>
        <dbReference type="Proteomes" id="UP000030748"/>
    </source>
</evidence>
<proteinExistence type="predicted"/>
<dbReference type="PANTHER" id="PTHR31739:SF30">
    <property type="entry name" value="COPAL-8-OL DIPHOSPHATE HYDRATASE, CHLOROPLASTIC"/>
    <property type="match status" value="1"/>
</dbReference>
<dbReference type="Pfam" id="PF01397">
    <property type="entry name" value="Terpene_synth"/>
    <property type="match status" value="1"/>
</dbReference>
<organism evidence="2 3">
    <name type="scientific">Erythranthe guttata</name>
    <name type="common">Yellow monkey flower</name>
    <name type="synonym">Mimulus guttatus</name>
    <dbReference type="NCBI Taxonomy" id="4155"/>
    <lineage>
        <taxon>Eukaryota</taxon>
        <taxon>Viridiplantae</taxon>
        <taxon>Streptophyta</taxon>
        <taxon>Embryophyta</taxon>
        <taxon>Tracheophyta</taxon>
        <taxon>Spermatophyta</taxon>
        <taxon>Magnoliopsida</taxon>
        <taxon>eudicotyledons</taxon>
        <taxon>Gunneridae</taxon>
        <taxon>Pentapetalae</taxon>
        <taxon>asterids</taxon>
        <taxon>lamiids</taxon>
        <taxon>Lamiales</taxon>
        <taxon>Phrymaceae</taxon>
        <taxon>Erythranthe</taxon>
    </lineage>
</organism>
<accession>A0A022Q670</accession>
<dbReference type="GO" id="GO:0009507">
    <property type="term" value="C:chloroplast"/>
    <property type="evidence" value="ECO:0000318"/>
    <property type="project" value="GO_Central"/>
</dbReference>
<dbReference type="PhylomeDB" id="A0A022Q670"/>
<keyword evidence="3" id="KW-1185">Reference proteome</keyword>
<dbReference type="InterPro" id="IPR008930">
    <property type="entry name" value="Terpenoid_cyclase/PrenylTrfase"/>
</dbReference>
<dbReference type="Gene3D" id="1.50.10.130">
    <property type="entry name" value="Terpene synthase, N-terminal domain"/>
    <property type="match status" value="1"/>
</dbReference>
<dbReference type="GO" id="GO:0010333">
    <property type="term" value="F:terpene synthase activity"/>
    <property type="evidence" value="ECO:0000318"/>
    <property type="project" value="GO_Central"/>
</dbReference>
<feature type="domain" description="Terpene synthase N-terminal" evidence="1">
    <location>
        <begin position="201"/>
        <end position="403"/>
    </location>
</feature>
<dbReference type="EMBL" id="KI632217">
    <property type="protein sequence ID" value="EYU22005.1"/>
    <property type="molecule type" value="Genomic_DNA"/>
</dbReference>
<reference evidence="2 3" key="1">
    <citation type="journal article" date="2013" name="Proc. Natl. Acad. Sci. U.S.A.">
        <title>Fine-scale variation in meiotic recombination in Mimulus inferred from population shotgun sequencing.</title>
        <authorList>
            <person name="Hellsten U."/>
            <person name="Wright K.M."/>
            <person name="Jenkins J."/>
            <person name="Shu S."/>
            <person name="Yuan Y."/>
            <person name="Wessler S.R."/>
            <person name="Schmutz J."/>
            <person name="Willis J.H."/>
            <person name="Rokhsar D.S."/>
        </authorList>
    </citation>
    <scope>NUCLEOTIDE SEQUENCE [LARGE SCALE GENOMIC DNA]</scope>
    <source>
        <strain evidence="3">cv. DUN x IM62</strain>
    </source>
</reference>
<dbReference type="InterPro" id="IPR050148">
    <property type="entry name" value="Terpene_synthase-like"/>
</dbReference>
<dbReference type="FunFam" id="1.50.10.130:FF:000002">
    <property type="entry name" value="Ent-copalyl diphosphate synthase, chloroplastic"/>
    <property type="match status" value="1"/>
</dbReference>